<dbReference type="PANTHER" id="PTHR31993">
    <property type="entry name" value="UBA-LIKE DOMAIN-CONTAINING PROTEIN 2"/>
    <property type="match status" value="1"/>
</dbReference>
<reference evidence="4" key="1">
    <citation type="submission" date="2025-08" db="UniProtKB">
        <authorList>
            <consortium name="RefSeq"/>
        </authorList>
    </citation>
    <scope>IDENTIFICATION</scope>
    <source>
        <tissue evidence="4">Tentacle</tissue>
    </source>
</reference>
<dbReference type="SUPFAM" id="SSF46934">
    <property type="entry name" value="UBA-like"/>
    <property type="match status" value="1"/>
</dbReference>
<feature type="domain" description="UBA-like" evidence="2">
    <location>
        <begin position="5"/>
        <end position="49"/>
    </location>
</feature>
<dbReference type="KEGG" id="aten:116302066"/>
<dbReference type="InterPro" id="IPR039310">
    <property type="entry name" value="UBALD1/2"/>
</dbReference>
<dbReference type="FunCoup" id="A0A6P8IK04">
    <property type="interactions" value="94"/>
</dbReference>
<evidence type="ECO:0000313" key="4">
    <source>
        <dbReference type="RefSeq" id="XP_031567124.1"/>
    </source>
</evidence>
<dbReference type="PROSITE" id="PS51257">
    <property type="entry name" value="PROKAR_LIPOPROTEIN"/>
    <property type="match status" value="1"/>
</dbReference>
<sequence>MDTLREEVMVNQFVMVAGCAREQAWQLLQAKHWDFQTALSTFFQEAAIPTHSNHSLVTPANTPATPPNFPEALIAFSKLRASEKAQQSSNQNTNEPVR</sequence>
<evidence type="ECO:0000313" key="3">
    <source>
        <dbReference type="Proteomes" id="UP000515163"/>
    </source>
</evidence>
<dbReference type="InterPro" id="IPR054109">
    <property type="entry name" value="UBA_8"/>
</dbReference>
<gene>
    <name evidence="4" type="primary">LOC116302066</name>
</gene>
<dbReference type="OrthoDB" id="6093553at2759"/>
<accession>A0A6P8IK04</accession>
<comment type="similarity">
    <text evidence="1">Belongs to the UBALD family.</text>
</comment>
<dbReference type="InterPro" id="IPR009060">
    <property type="entry name" value="UBA-like_sf"/>
</dbReference>
<proteinExistence type="inferred from homology"/>
<protein>
    <submittedName>
        <fullName evidence="4">UBA-like domain-containing protein 2</fullName>
    </submittedName>
</protein>
<keyword evidence="3" id="KW-1185">Reference proteome</keyword>
<dbReference type="AlphaFoldDB" id="A0A6P8IK04"/>
<dbReference type="Gene3D" id="1.10.8.10">
    <property type="entry name" value="DNA helicase RuvA subunit, C-terminal domain"/>
    <property type="match status" value="1"/>
</dbReference>
<organism evidence="3 4">
    <name type="scientific">Actinia tenebrosa</name>
    <name type="common">Australian red waratah sea anemone</name>
    <dbReference type="NCBI Taxonomy" id="6105"/>
    <lineage>
        <taxon>Eukaryota</taxon>
        <taxon>Metazoa</taxon>
        <taxon>Cnidaria</taxon>
        <taxon>Anthozoa</taxon>
        <taxon>Hexacorallia</taxon>
        <taxon>Actiniaria</taxon>
        <taxon>Actiniidae</taxon>
        <taxon>Actinia</taxon>
    </lineage>
</organism>
<dbReference type="Pfam" id="PF22566">
    <property type="entry name" value="UBA_8"/>
    <property type="match status" value="1"/>
</dbReference>
<evidence type="ECO:0000256" key="1">
    <source>
        <dbReference type="ARBA" id="ARBA00006090"/>
    </source>
</evidence>
<dbReference type="Proteomes" id="UP000515163">
    <property type="component" value="Unplaced"/>
</dbReference>
<name>A0A6P8IK04_ACTTE</name>
<evidence type="ECO:0000259" key="2">
    <source>
        <dbReference type="Pfam" id="PF22566"/>
    </source>
</evidence>
<dbReference type="CDD" id="cd14343">
    <property type="entry name" value="UBA_F100B_like"/>
    <property type="match status" value="1"/>
</dbReference>
<dbReference type="InParanoid" id="A0A6P8IK04"/>
<dbReference type="RefSeq" id="XP_031567124.1">
    <property type="nucleotide sequence ID" value="XM_031711264.1"/>
</dbReference>
<dbReference type="GeneID" id="116302066"/>
<dbReference type="PANTHER" id="PTHR31993:SF4">
    <property type="entry name" value="UBA-LIKE DOMAIN-CONTAINING PROTEIN"/>
    <property type="match status" value="1"/>
</dbReference>